<dbReference type="AlphaFoldDB" id="A0A9P7E8D6"/>
<keyword evidence="2" id="KW-1185">Reference proteome</keyword>
<protein>
    <submittedName>
        <fullName evidence="1">Uncharacterized protein</fullName>
    </submittedName>
</protein>
<accession>A0A9P7E8D6</accession>
<proteinExistence type="predicted"/>
<dbReference type="RefSeq" id="XP_041191794.1">
    <property type="nucleotide sequence ID" value="XM_041340360.1"/>
</dbReference>
<gene>
    <name evidence="1" type="ORF">BJ212DRAFT_1482077</name>
</gene>
<evidence type="ECO:0000313" key="1">
    <source>
        <dbReference type="EMBL" id="KAG1814333.1"/>
    </source>
</evidence>
<dbReference type="GeneID" id="64634376"/>
<dbReference type="OrthoDB" id="2687413at2759"/>
<evidence type="ECO:0000313" key="2">
    <source>
        <dbReference type="Proteomes" id="UP000807769"/>
    </source>
</evidence>
<reference evidence="1" key="1">
    <citation type="journal article" date="2020" name="New Phytol.">
        <title>Comparative genomics reveals dynamic genome evolution in host specialist ectomycorrhizal fungi.</title>
        <authorList>
            <person name="Lofgren L.A."/>
            <person name="Nguyen N.H."/>
            <person name="Vilgalys R."/>
            <person name="Ruytinx J."/>
            <person name="Liao H.L."/>
            <person name="Branco S."/>
            <person name="Kuo A."/>
            <person name="LaButti K."/>
            <person name="Lipzen A."/>
            <person name="Andreopoulos W."/>
            <person name="Pangilinan J."/>
            <person name="Riley R."/>
            <person name="Hundley H."/>
            <person name="Na H."/>
            <person name="Barry K."/>
            <person name="Grigoriev I.V."/>
            <person name="Stajich J.E."/>
            <person name="Kennedy P.G."/>
        </authorList>
    </citation>
    <scope>NUCLEOTIDE SEQUENCE</scope>
    <source>
        <strain evidence="1">MN1</strain>
    </source>
</reference>
<comment type="caution">
    <text evidence="1">The sequence shown here is derived from an EMBL/GenBank/DDBJ whole genome shotgun (WGS) entry which is preliminary data.</text>
</comment>
<dbReference type="Proteomes" id="UP000807769">
    <property type="component" value="Unassembled WGS sequence"/>
</dbReference>
<organism evidence="1 2">
    <name type="scientific">Suillus subaureus</name>
    <dbReference type="NCBI Taxonomy" id="48587"/>
    <lineage>
        <taxon>Eukaryota</taxon>
        <taxon>Fungi</taxon>
        <taxon>Dikarya</taxon>
        <taxon>Basidiomycota</taxon>
        <taxon>Agaricomycotina</taxon>
        <taxon>Agaricomycetes</taxon>
        <taxon>Agaricomycetidae</taxon>
        <taxon>Boletales</taxon>
        <taxon>Suillineae</taxon>
        <taxon>Suillaceae</taxon>
        <taxon>Suillus</taxon>
    </lineage>
</organism>
<sequence length="278" mass="30231">MKSNVAPIPSGPPDLLSSVPLDILSLIPPGILSFRHSALRTFRHSVLHTSGPPVLHTLDILSSCPPDLLSFHPNSPMLFWTFPALLWKSSRTLHQSSQPPEVLQTSSDHHWTSSEMKGTYSAWFLTPLVDASTSEINSNPTQATPLVDTSTSEINSNITEVLSDNTTPPSIPSSTHAASLAVKVEFVNHTKTTIVIDAKPDTIKKRQPSTKPMRVSAKITAQNLCTLNWQSDGHQKEPASVFASYWNGLSKADKEVYKCKADAQLKSAGVSTTSNDVE</sequence>
<dbReference type="EMBL" id="JABBWG010000021">
    <property type="protein sequence ID" value="KAG1814333.1"/>
    <property type="molecule type" value="Genomic_DNA"/>
</dbReference>
<name>A0A9P7E8D6_9AGAM</name>